<protein>
    <recommendedName>
        <fullName evidence="2">Teneurin-like YD-shell domain-containing protein</fullName>
    </recommendedName>
</protein>
<reference evidence="3 4" key="1">
    <citation type="submission" date="2018-04" db="EMBL/GenBank/DDBJ databases">
        <title>Paenibacillus taichungensis Genome sequencing and assembly.</title>
        <authorList>
            <person name="Xu J."/>
            <person name="Rensing C."/>
            <person name="Mazhar H.S."/>
        </authorList>
    </citation>
    <scope>NUCLEOTIDE SEQUENCE [LARGE SCALE GENOMIC DNA]</scope>
    <source>
        <strain evidence="3 4">NC1</strain>
    </source>
</reference>
<evidence type="ECO:0000313" key="4">
    <source>
        <dbReference type="Proteomes" id="UP000250642"/>
    </source>
</evidence>
<dbReference type="Pfam" id="PF25023">
    <property type="entry name" value="TEN_YD-shell"/>
    <property type="match status" value="1"/>
</dbReference>
<name>A0A329QVB7_9BACL</name>
<dbReference type="EMBL" id="QEVW01000008">
    <property type="protein sequence ID" value="RAW15262.1"/>
    <property type="molecule type" value="Genomic_DNA"/>
</dbReference>
<organism evidence="3 4">
    <name type="scientific">Paenibacillus taichungensis</name>
    <dbReference type="NCBI Taxonomy" id="484184"/>
    <lineage>
        <taxon>Bacteria</taxon>
        <taxon>Bacillati</taxon>
        <taxon>Bacillota</taxon>
        <taxon>Bacilli</taxon>
        <taxon>Bacillales</taxon>
        <taxon>Paenibacillaceae</taxon>
        <taxon>Paenibacillus</taxon>
    </lineage>
</organism>
<dbReference type="InterPro" id="IPR056823">
    <property type="entry name" value="TEN-like_YD-shell"/>
</dbReference>
<dbReference type="Gene3D" id="2.180.10.10">
    <property type="entry name" value="RHS repeat-associated core"/>
    <property type="match status" value="1"/>
</dbReference>
<comment type="caution">
    <text evidence="3">The sequence shown here is derived from an EMBL/GenBank/DDBJ whole genome shotgun (WGS) entry which is preliminary data.</text>
</comment>
<dbReference type="PANTHER" id="PTHR32305">
    <property type="match status" value="1"/>
</dbReference>
<evidence type="ECO:0000259" key="2">
    <source>
        <dbReference type="Pfam" id="PF25023"/>
    </source>
</evidence>
<dbReference type="NCBIfam" id="TIGR03696">
    <property type="entry name" value="Rhs_assc_core"/>
    <property type="match status" value="1"/>
</dbReference>
<evidence type="ECO:0000313" key="3">
    <source>
        <dbReference type="EMBL" id="RAW15262.1"/>
    </source>
</evidence>
<sequence>MTYTYDAFNRTIRVEQTDGGVVQHGYDPEGLRSRLDTNGSVSYFVHDGWHVVNELDETERVQASYVRGHEWLTQLDDQGDVAYYVNNIHGDVTHHTGQEGKILNAYTYDAFGNTLSAREQRVNPFRYAGEMQDALTGHYYLRARFYNPLIARFT</sequence>
<keyword evidence="1" id="KW-0677">Repeat</keyword>
<feature type="domain" description="Teneurin-like YD-shell" evidence="2">
    <location>
        <begin position="2"/>
        <end position="154"/>
    </location>
</feature>
<dbReference type="InterPro" id="IPR050708">
    <property type="entry name" value="T6SS_VgrG/RHS"/>
</dbReference>
<dbReference type="PANTHER" id="PTHR32305:SF15">
    <property type="entry name" value="PROTEIN RHSA-RELATED"/>
    <property type="match status" value="1"/>
</dbReference>
<dbReference type="AlphaFoldDB" id="A0A329QVB7"/>
<gene>
    <name evidence="3" type="ORF">DC345_14700</name>
</gene>
<accession>A0A329QVB7</accession>
<proteinExistence type="predicted"/>
<dbReference type="InterPro" id="IPR022385">
    <property type="entry name" value="Rhs_assc_core"/>
</dbReference>
<dbReference type="Proteomes" id="UP000250642">
    <property type="component" value="Unassembled WGS sequence"/>
</dbReference>
<evidence type="ECO:0000256" key="1">
    <source>
        <dbReference type="ARBA" id="ARBA00022737"/>
    </source>
</evidence>